<evidence type="ECO:0008006" key="3">
    <source>
        <dbReference type="Google" id="ProtNLM"/>
    </source>
</evidence>
<dbReference type="InterPro" id="IPR008912">
    <property type="entry name" value="Uncharacterised_CoxE"/>
</dbReference>
<gene>
    <name evidence="1" type="ORF">DI564_17440</name>
</gene>
<accession>A0A2W5JX16</accession>
<dbReference type="PANTHER" id="PTHR39338">
    <property type="entry name" value="BLL5662 PROTEIN-RELATED"/>
    <property type="match status" value="1"/>
</dbReference>
<dbReference type="PANTHER" id="PTHR39338:SF7">
    <property type="entry name" value="BLL6692 PROTEIN"/>
    <property type="match status" value="1"/>
</dbReference>
<dbReference type="EMBL" id="QFPO01000026">
    <property type="protein sequence ID" value="PZQ09572.1"/>
    <property type="molecule type" value="Genomic_DNA"/>
</dbReference>
<name>A0A2W5JX16_9GAMM</name>
<dbReference type="Pfam" id="PF05762">
    <property type="entry name" value="VWA_CoxE"/>
    <property type="match status" value="1"/>
</dbReference>
<organism evidence="1 2">
    <name type="scientific">Rhodanobacter denitrificans</name>
    <dbReference type="NCBI Taxonomy" id="666685"/>
    <lineage>
        <taxon>Bacteria</taxon>
        <taxon>Pseudomonadati</taxon>
        <taxon>Pseudomonadota</taxon>
        <taxon>Gammaproteobacteria</taxon>
        <taxon>Lysobacterales</taxon>
        <taxon>Rhodanobacteraceae</taxon>
        <taxon>Rhodanobacter</taxon>
    </lineage>
</organism>
<proteinExistence type="predicted"/>
<dbReference type="AlphaFoldDB" id="A0A2W5JX16"/>
<reference evidence="1 2" key="1">
    <citation type="submission" date="2017-08" db="EMBL/GenBank/DDBJ databases">
        <title>Infants hospitalized years apart are colonized by the same room-sourced microbial strains.</title>
        <authorList>
            <person name="Brooks B."/>
            <person name="Olm M.R."/>
            <person name="Firek B.A."/>
            <person name="Baker R."/>
            <person name="Thomas B.C."/>
            <person name="Morowitz M.J."/>
            <person name="Banfield J.F."/>
        </authorList>
    </citation>
    <scope>NUCLEOTIDE SEQUENCE [LARGE SCALE GENOMIC DNA]</scope>
    <source>
        <strain evidence="1">S2_005_003_R2_42</strain>
    </source>
</reference>
<evidence type="ECO:0000313" key="1">
    <source>
        <dbReference type="EMBL" id="PZQ09572.1"/>
    </source>
</evidence>
<evidence type="ECO:0000313" key="2">
    <source>
        <dbReference type="Proteomes" id="UP000249046"/>
    </source>
</evidence>
<comment type="caution">
    <text evidence="1">The sequence shown here is derived from an EMBL/GenBank/DDBJ whole genome shotgun (WGS) entry which is preliminary data.</text>
</comment>
<dbReference type="Proteomes" id="UP000249046">
    <property type="component" value="Unassembled WGS sequence"/>
</dbReference>
<sequence>MLIGLFDALRTARVPVTLREWLDLMAALEAGFAFADVEAFHALARAILVKDERHYDRFDRAFGAYLSAAQSIAPETLAQVPEDWLRAQFAREFSDEEKARVEALGGLDALIETFRRRLAEQTGRHAGGNRWIGTGGTSPFGAAGHHPGGIRLGPAGGGRMAAKVWERRSYRNLDGDAELGPRNLKLALRRLRRFAREGAAEELDLDATVAATARDGGLLDVRLRPERRNAVKLLLFLDVGGSMDEHVAACEALFGAARSEFKRLEHYYFHNFVYDHVWTDNRRRESQRTPTLDLLRRYGADHRVVFVGDAAMGPYEVTEPGGSVEYWNEEAGAVWFGRITAHFPKLVWINPTPASHWHYAASTGLVRELVERRMYPLTTDGLAAAMGVLAR</sequence>
<protein>
    <recommendedName>
        <fullName evidence="3">VWA domain-containing protein</fullName>
    </recommendedName>
</protein>